<name>A0A6M3LRA5_9ZZZZ</name>
<gene>
    <name evidence="1" type="ORF">MM415B06356_0005</name>
</gene>
<dbReference type="AlphaFoldDB" id="A0A6M3LRA5"/>
<proteinExistence type="predicted"/>
<sequence length="110" mass="12439">MRVVIICSVRGGTPQEVSNYVLKMEGEGNQVYFPPRDTPQDDPTGLTICLRMCQQIRLADEVHIFYYPESQGVHFDMGCAFALGKKWKLINNPNDSPGKSYIKVIKETQS</sequence>
<protein>
    <submittedName>
        <fullName evidence="1">Uncharacterized protein</fullName>
    </submittedName>
</protein>
<dbReference type="EMBL" id="MT143482">
    <property type="protein sequence ID" value="QJA97313.1"/>
    <property type="molecule type" value="Genomic_DNA"/>
</dbReference>
<reference evidence="1" key="1">
    <citation type="submission" date="2020-03" db="EMBL/GenBank/DDBJ databases">
        <title>The deep terrestrial virosphere.</title>
        <authorList>
            <person name="Holmfeldt K."/>
            <person name="Nilsson E."/>
            <person name="Simone D."/>
            <person name="Lopez-Fernandez M."/>
            <person name="Wu X."/>
            <person name="de Brujin I."/>
            <person name="Lundin D."/>
            <person name="Andersson A."/>
            <person name="Bertilsson S."/>
            <person name="Dopson M."/>
        </authorList>
    </citation>
    <scope>NUCLEOTIDE SEQUENCE</scope>
    <source>
        <strain evidence="1">MM415B06356</strain>
    </source>
</reference>
<evidence type="ECO:0000313" key="1">
    <source>
        <dbReference type="EMBL" id="QJA97313.1"/>
    </source>
</evidence>
<accession>A0A6M3LRA5</accession>
<organism evidence="1">
    <name type="scientific">viral metagenome</name>
    <dbReference type="NCBI Taxonomy" id="1070528"/>
    <lineage>
        <taxon>unclassified sequences</taxon>
        <taxon>metagenomes</taxon>
        <taxon>organismal metagenomes</taxon>
    </lineage>
</organism>